<accession>A0A4R2FBI7</accession>
<keyword evidence="2" id="KW-1185">Reference proteome</keyword>
<dbReference type="AlphaFoldDB" id="A0A4R2FBI7"/>
<name>A0A4R2FBI7_9GAMM</name>
<dbReference type="Proteomes" id="UP000294832">
    <property type="component" value="Unassembled WGS sequence"/>
</dbReference>
<comment type="caution">
    <text evidence="1">The sequence shown here is derived from an EMBL/GenBank/DDBJ whole genome shotgun (WGS) entry which is preliminary data.</text>
</comment>
<dbReference type="EMBL" id="SLWF01000008">
    <property type="protein sequence ID" value="TCN85808.1"/>
    <property type="molecule type" value="Genomic_DNA"/>
</dbReference>
<evidence type="ECO:0000313" key="1">
    <source>
        <dbReference type="EMBL" id="TCN85808.1"/>
    </source>
</evidence>
<protein>
    <submittedName>
        <fullName evidence="1">Uncharacterized protein</fullName>
    </submittedName>
</protein>
<proteinExistence type="predicted"/>
<evidence type="ECO:0000313" key="2">
    <source>
        <dbReference type="Proteomes" id="UP000294832"/>
    </source>
</evidence>
<gene>
    <name evidence="1" type="ORF">EDC91_10846</name>
</gene>
<organism evidence="1 2">
    <name type="scientific">Shewanella fodinae</name>
    <dbReference type="NCBI Taxonomy" id="552357"/>
    <lineage>
        <taxon>Bacteria</taxon>
        <taxon>Pseudomonadati</taxon>
        <taxon>Pseudomonadota</taxon>
        <taxon>Gammaproteobacteria</taxon>
        <taxon>Alteromonadales</taxon>
        <taxon>Shewanellaceae</taxon>
        <taxon>Shewanella</taxon>
    </lineage>
</organism>
<sequence length="108" mass="13005">MIVALEQVNQQIAEAFKEIQPVLTDNLDEAEKLVQTLQDLLLQRQKLLRQWLPTTVDEDRQELLQQQRLTQDYERHMMVFRKHYGDTLVAKKRNERKLDLYKTLDAQR</sequence>
<reference evidence="1 2" key="1">
    <citation type="submission" date="2019-03" db="EMBL/GenBank/DDBJ databases">
        <title>Freshwater and sediment microbial communities from various areas in North America, analyzing microbe dynamics in response to fracking.</title>
        <authorList>
            <person name="Lamendella R."/>
        </authorList>
    </citation>
    <scope>NUCLEOTIDE SEQUENCE [LARGE SCALE GENOMIC DNA]</scope>
    <source>
        <strain evidence="1 2">74A</strain>
    </source>
</reference>